<feature type="domain" description="Peptidase S26" evidence="9">
    <location>
        <begin position="55"/>
        <end position="240"/>
    </location>
</feature>
<feature type="compositionally biased region" description="Low complexity" evidence="8">
    <location>
        <begin position="20"/>
        <end position="39"/>
    </location>
</feature>
<dbReference type="InterPro" id="IPR019758">
    <property type="entry name" value="Pept_S26A_signal_pept_1_CS"/>
</dbReference>
<keyword evidence="7" id="KW-0645">Protease</keyword>
<feature type="active site" evidence="6">
    <location>
        <position position="83"/>
    </location>
</feature>
<keyword evidence="7" id="KW-0812">Transmembrane</keyword>
<comment type="similarity">
    <text evidence="3 7">Belongs to the peptidase S26 family.</text>
</comment>
<keyword evidence="5 7" id="KW-0378">Hydrolase</keyword>
<protein>
    <recommendedName>
        <fullName evidence="4 7">Signal peptidase I</fullName>
        <ecNumber evidence="4 7">3.4.21.89</ecNumber>
    </recommendedName>
</protein>
<evidence type="ECO:0000256" key="7">
    <source>
        <dbReference type="RuleBase" id="RU362042"/>
    </source>
</evidence>
<sequence>MSDALTRAEDAPLGPDAETEPAGTTEGTDATDAVDGAVDGAERSRADRWRGRLAVVAFLIVGLIGAALFKSYVAQSFIIPSGSMENTLMKGDRVVVTMYDATDIHRGDIVVFADPDDWLNGPRPTGLSGVFRDALIAVRLLPDRTGDHLIKRVIGMPGDHVVADGVGPITVNGTPVAEPYVKPGRAPSELAFDVVVPPGKIWVMGDNRSNSEDSRYHQDDVNGGFVPLDDVVGVAKSVAWPVSRWGGLTDGEEAFSGVPSAS</sequence>
<dbReference type="PROSITE" id="PS00761">
    <property type="entry name" value="SPASE_I_3"/>
    <property type="match status" value="1"/>
</dbReference>
<name>A0AAU8N6V0_9ACTO</name>
<reference evidence="10" key="1">
    <citation type="submission" date="2024-05" db="EMBL/GenBank/DDBJ databases">
        <title>Draft genome assemblies of 36 bacteria isolated from hibernating arctic ground squirrels.</title>
        <authorList>
            <person name="McKee H."/>
            <person name="Mullen L."/>
            <person name="Drown D.M."/>
            <person name="Duddleston K.N."/>
        </authorList>
    </citation>
    <scope>NUCLEOTIDE SEQUENCE</scope>
    <source>
        <strain evidence="10">AR004</strain>
    </source>
</reference>
<dbReference type="InterPro" id="IPR000223">
    <property type="entry name" value="Pept_S26A_signal_pept_1"/>
</dbReference>
<dbReference type="NCBIfam" id="TIGR02227">
    <property type="entry name" value="sigpep_I_bact"/>
    <property type="match status" value="1"/>
</dbReference>
<dbReference type="CDD" id="cd06530">
    <property type="entry name" value="S26_SPase_I"/>
    <property type="match status" value="1"/>
</dbReference>
<dbReference type="GO" id="GO:0006465">
    <property type="term" value="P:signal peptide processing"/>
    <property type="evidence" value="ECO:0007669"/>
    <property type="project" value="InterPro"/>
</dbReference>
<dbReference type="GO" id="GO:0005886">
    <property type="term" value="C:plasma membrane"/>
    <property type="evidence" value="ECO:0007669"/>
    <property type="project" value="UniProtKB-SubCell"/>
</dbReference>
<dbReference type="PANTHER" id="PTHR43390">
    <property type="entry name" value="SIGNAL PEPTIDASE I"/>
    <property type="match status" value="1"/>
</dbReference>
<dbReference type="InterPro" id="IPR019533">
    <property type="entry name" value="Peptidase_S26"/>
</dbReference>
<comment type="subcellular location">
    <subcellularLocation>
        <location evidence="2">Cell membrane</location>
        <topology evidence="2">Single-pass type II membrane protein</topology>
    </subcellularLocation>
    <subcellularLocation>
        <location evidence="7">Membrane</location>
        <topology evidence="7">Single-pass type II membrane protein</topology>
    </subcellularLocation>
</comment>
<dbReference type="EC" id="3.4.21.89" evidence="4 7"/>
<feature type="compositionally biased region" description="Basic and acidic residues" evidence="8">
    <location>
        <begin position="1"/>
        <end position="10"/>
    </location>
</feature>
<evidence type="ECO:0000259" key="9">
    <source>
        <dbReference type="Pfam" id="PF10502"/>
    </source>
</evidence>
<gene>
    <name evidence="10" type="primary">lepB</name>
    <name evidence="10" type="ORF">ABXS69_04630</name>
</gene>
<keyword evidence="7" id="KW-1133">Transmembrane helix</keyword>
<evidence type="ECO:0000256" key="6">
    <source>
        <dbReference type="PIRSR" id="PIRSR600223-1"/>
    </source>
</evidence>
<comment type="catalytic activity">
    <reaction evidence="1 7">
        <text>Cleavage of hydrophobic, N-terminal signal or leader sequences from secreted and periplasmic proteins.</text>
        <dbReference type="EC" id="3.4.21.89"/>
    </reaction>
</comment>
<keyword evidence="7" id="KW-0472">Membrane</keyword>
<dbReference type="InterPro" id="IPR036286">
    <property type="entry name" value="LexA/Signal_pep-like_sf"/>
</dbReference>
<feature type="transmembrane region" description="Helical" evidence="7">
    <location>
        <begin position="53"/>
        <end position="73"/>
    </location>
</feature>
<evidence type="ECO:0000256" key="8">
    <source>
        <dbReference type="SAM" id="MobiDB-lite"/>
    </source>
</evidence>
<evidence type="ECO:0000256" key="1">
    <source>
        <dbReference type="ARBA" id="ARBA00000677"/>
    </source>
</evidence>
<evidence type="ECO:0000256" key="4">
    <source>
        <dbReference type="ARBA" id="ARBA00013208"/>
    </source>
</evidence>
<feature type="region of interest" description="Disordered" evidence="8">
    <location>
        <begin position="1"/>
        <end position="39"/>
    </location>
</feature>
<dbReference type="AlphaFoldDB" id="A0AAU8N6V0"/>
<dbReference type="GO" id="GO:0004252">
    <property type="term" value="F:serine-type endopeptidase activity"/>
    <property type="evidence" value="ECO:0007669"/>
    <property type="project" value="InterPro"/>
</dbReference>
<dbReference type="PANTHER" id="PTHR43390:SF1">
    <property type="entry name" value="CHLOROPLAST PROCESSING PEPTIDASE"/>
    <property type="match status" value="1"/>
</dbReference>
<feature type="active site" evidence="6">
    <location>
        <position position="151"/>
    </location>
</feature>
<dbReference type="GO" id="GO:0009003">
    <property type="term" value="F:signal peptidase activity"/>
    <property type="evidence" value="ECO:0007669"/>
    <property type="project" value="UniProtKB-EC"/>
</dbReference>
<dbReference type="PRINTS" id="PR00727">
    <property type="entry name" value="LEADERPTASE"/>
</dbReference>
<dbReference type="RefSeq" id="WP_366181374.1">
    <property type="nucleotide sequence ID" value="NZ_CP159989.1"/>
</dbReference>
<dbReference type="EMBL" id="CP159989">
    <property type="protein sequence ID" value="XCP83164.1"/>
    <property type="molecule type" value="Genomic_DNA"/>
</dbReference>
<evidence type="ECO:0000256" key="2">
    <source>
        <dbReference type="ARBA" id="ARBA00004401"/>
    </source>
</evidence>
<proteinExistence type="inferred from homology"/>
<dbReference type="Gene3D" id="2.10.109.10">
    <property type="entry name" value="Umud Fragment, subunit A"/>
    <property type="match status" value="1"/>
</dbReference>
<accession>A0AAU8N6V0</accession>
<organism evidence="10">
    <name type="scientific">Actinomyces timonensis</name>
    <dbReference type="NCBI Taxonomy" id="1288391"/>
    <lineage>
        <taxon>Bacteria</taxon>
        <taxon>Bacillati</taxon>
        <taxon>Actinomycetota</taxon>
        <taxon>Actinomycetes</taxon>
        <taxon>Actinomycetales</taxon>
        <taxon>Actinomycetaceae</taxon>
        <taxon>Actinomyces</taxon>
    </lineage>
</organism>
<evidence type="ECO:0000256" key="5">
    <source>
        <dbReference type="ARBA" id="ARBA00022801"/>
    </source>
</evidence>
<evidence type="ECO:0000256" key="3">
    <source>
        <dbReference type="ARBA" id="ARBA00009370"/>
    </source>
</evidence>
<dbReference type="SUPFAM" id="SSF51306">
    <property type="entry name" value="LexA/Signal peptidase"/>
    <property type="match status" value="1"/>
</dbReference>
<dbReference type="Pfam" id="PF10502">
    <property type="entry name" value="Peptidase_S26"/>
    <property type="match status" value="1"/>
</dbReference>
<evidence type="ECO:0000313" key="10">
    <source>
        <dbReference type="EMBL" id="XCP83164.1"/>
    </source>
</evidence>